<dbReference type="PANTHER" id="PTHR34384">
    <property type="entry name" value="L-2,3-DIAMINOPROPANOATE--CITRATE LIGASE"/>
    <property type="match status" value="1"/>
</dbReference>
<protein>
    <submittedName>
        <fullName evidence="3">IucA/IucC family siderophore biosynthesis protein</fullName>
    </submittedName>
</protein>
<feature type="domain" description="Aerobactin siderophore biosynthesis IucA/IucC N-terminal" evidence="1">
    <location>
        <begin position="155"/>
        <end position="390"/>
    </location>
</feature>
<comment type="caution">
    <text evidence="3">The sequence shown here is derived from an EMBL/GenBank/DDBJ whole genome shotgun (WGS) entry which is preliminary data.</text>
</comment>
<evidence type="ECO:0000259" key="1">
    <source>
        <dbReference type="Pfam" id="PF04183"/>
    </source>
</evidence>
<feature type="domain" description="Aerobactin siderophore biosynthesis IucA/IucC-like C-terminal" evidence="2">
    <location>
        <begin position="420"/>
        <end position="580"/>
    </location>
</feature>
<dbReference type="PANTHER" id="PTHR34384:SF5">
    <property type="entry name" value="L-2,3-DIAMINOPROPANOATE--CITRATE LIGASE"/>
    <property type="match status" value="1"/>
</dbReference>
<name>A0A482SWY1_9EURY</name>
<dbReference type="GO" id="GO:0016881">
    <property type="term" value="F:acid-amino acid ligase activity"/>
    <property type="evidence" value="ECO:0007669"/>
    <property type="project" value="UniProtKB-ARBA"/>
</dbReference>
<dbReference type="Proteomes" id="UP000294028">
    <property type="component" value="Unassembled WGS sequence"/>
</dbReference>
<organism evidence="3 4">
    <name type="scientific">Halogeometricum borinquense</name>
    <dbReference type="NCBI Taxonomy" id="60847"/>
    <lineage>
        <taxon>Archaea</taxon>
        <taxon>Methanobacteriati</taxon>
        <taxon>Methanobacteriota</taxon>
        <taxon>Stenosarchaea group</taxon>
        <taxon>Halobacteria</taxon>
        <taxon>Halobacteriales</taxon>
        <taxon>Haloferacaceae</taxon>
        <taxon>Halogeometricum</taxon>
    </lineage>
</organism>
<dbReference type="Pfam" id="PF04183">
    <property type="entry name" value="IucA_IucC"/>
    <property type="match status" value="1"/>
</dbReference>
<dbReference type="AlphaFoldDB" id="A0A482SWY1"/>
<dbReference type="InterPro" id="IPR037455">
    <property type="entry name" value="LucA/IucC-like"/>
</dbReference>
<dbReference type="InterPro" id="IPR022770">
    <property type="entry name" value="IucA/IucC-like_C"/>
</dbReference>
<dbReference type="RefSeq" id="WP_129786858.1">
    <property type="nucleotide sequence ID" value="NZ_RZHH01000012.1"/>
</dbReference>
<dbReference type="EMBL" id="RZHH01000012">
    <property type="protein sequence ID" value="RYJ07714.1"/>
    <property type="molecule type" value="Genomic_DNA"/>
</dbReference>
<proteinExistence type="predicted"/>
<evidence type="ECO:0000313" key="3">
    <source>
        <dbReference type="EMBL" id="RYJ07714.1"/>
    </source>
</evidence>
<sequence length="601" mass="66053">MTGVSASCDTAADRAESATLHAFLNCYLLETETGEIVDRQTVLSERDTEGDAVCIPFPQQGVEVVVPLRYESPTGRHLFDLPAYAREDTDAELKPLDAGTLAALGRRELALTADEADLTAGSDLLRRVLASRRTIEQFVRENDDTVRAADTETTFCEAEQSLVYGHHLHPTPKSREGIADHEARAYAPELGGAFQLRYFAADRDLVSQWFAGDVSSTEWIRTGLDEAEADLPDVAERVLADGYELVPTHPWQASYLRSQPHVEQALDQGSIIDLGAFGPTFYPTSSVRTLWSPAAPFMVKSSLAVEITNSERTSKVSELRLGVAAAELLDTGFGDRLAERFPRFSVVRDPAALTLDLGDGSESGFETVLRENAFRGESARNVTPIAALCQDGIDGPSRLARVVSALAERTGRPTSNVAREWFCKYMAVTLSPVVWTYFELGIGLEAHQQNVLIRLDSDGWPAEGFYRDNEGFFVPESRRGDIDAWLPGVCDRIETVCPDETVDDCVRYYAVLNNAFGVINALGVAGLVDETALLEDLRAELDYFAEYEPPASTLVTDLLEEPTVPCKGNLRTRLEGRDELAASLEEESVYVDIENPLVTRL</sequence>
<dbReference type="InterPro" id="IPR007310">
    <property type="entry name" value="Aerobactin_biosyn_IucA/IucC_N"/>
</dbReference>
<accession>A0A482SWY1</accession>
<evidence type="ECO:0000313" key="4">
    <source>
        <dbReference type="Proteomes" id="UP000294028"/>
    </source>
</evidence>
<evidence type="ECO:0000259" key="2">
    <source>
        <dbReference type="Pfam" id="PF06276"/>
    </source>
</evidence>
<reference evidence="3 4" key="1">
    <citation type="submission" date="2018-12" db="EMBL/GenBank/DDBJ databases">
        <title>Genome analysis provides insights into bioremediation potentialities of Halogeometricum borinquense strain N11.</title>
        <authorList>
            <person name="Najjari A."/>
            <person name="Youssef N."/>
            <person name="Fhoula I."/>
            <person name="Ben Dhia O."/>
            <person name="Mahjoubi M."/>
            <person name="Ouzari H.I."/>
            <person name="Cherif A."/>
        </authorList>
    </citation>
    <scope>NUCLEOTIDE SEQUENCE [LARGE SCALE GENOMIC DNA]</scope>
    <source>
        <strain evidence="3 4">N11</strain>
    </source>
</reference>
<dbReference type="Pfam" id="PF06276">
    <property type="entry name" value="FhuF"/>
    <property type="match status" value="1"/>
</dbReference>
<gene>
    <name evidence="3" type="ORF">ELS19_19970</name>
</gene>
<dbReference type="Gene3D" id="1.10.510.40">
    <property type="match status" value="1"/>
</dbReference>
<dbReference type="GO" id="GO:0019290">
    <property type="term" value="P:siderophore biosynthetic process"/>
    <property type="evidence" value="ECO:0007669"/>
    <property type="project" value="InterPro"/>
</dbReference>